<gene>
    <name evidence="7" type="ORF">RM779_05525</name>
</gene>
<name>A0ABU2RZC0_9ACTN</name>
<dbReference type="CDD" id="cd00609">
    <property type="entry name" value="AAT_like"/>
    <property type="match status" value="1"/>
</dbReference>
<organism evidence="7 8">
    <name type="scientific">Streptomyces johnsoniae</name>
    <dbReference type="NCBI Taxonomy" id="3075532"/>
    <lineage>
        <taxon>Bacteria</taxon>
        <taxon>Bacillati</taxon>
        <taxon>Actinomycetota</taxon>
        <taxon>Actinomycetes</taxon>
        <taxon>Kitasatosporales</taxon>
        <taxon>Streptomycetaceae</taxon>
        <taxon>Streptomyces</taxon>
    </lineage>
</organism>
<comment type="cofactor">
    <cofactor evidence="1">
        <name>pyridoxal 5'-phosphate</name>
        <dbReference type="ChEBI" id="CHEBI:597326"/>
    </cofactor>
</comment>
<sequence length="359" mass="40551">MDTSPAEILRLHRWLDGTSRTGAADRFLSGWQTTHPYVGRYLGADREVPRSPRALESYSFLSDSGALTDAITRFHAKADGVVYEPNGVYVSCGSSPLLLGFFLALRELEVEEICYAPPVYYSCYYFARSLGIPMHRAGTDLLHDETAELHLPEAKSALILCDPIWVFGTTVHERQLERIARWQRRTGSFVLVDGTFQYARWDRSSREEPTSRLEQDLTFRIVCPTKSLAVHGTRFAYLLLPPAFREPVRYACANITGATGTANEHFALRIMDVLDSDESNDLLVRHIRTQRTELISRGIIRSEAAPPEAGYYTFARLDEASMRDAIVMDQRFFGLQGFQDHVRVNLLHPGWSQGADARA</sequence>
<dbReference type="Gene3D" id="3.40.640.10">
    <property type="entry name" value="Type I PLP-dependent aspartate aminotransferase-like (Major domain)"/>
    <property type="match status" value="1"/>
</dbReference>
<keyword evidence="8" id="KW-1185">Reference proteome</keyword>
<dbReference type="PANTHER" id="PTHR46383:SF1">
    <property type="entry name" value="ASPARTATE AMINOTRANSFERASE"/>
    <property type="match status" value="1"/>
</dbReference>
<evidence type="ECO:0000313" key="7">
    <source>
        <dbReference type="EMBL" id="MDT0442060.1"/>
    </source>
</evidence>
<comment type="caution">
    <text evidence="7">The sequence shown here is derived from an EMBL/GenBank/DDBJ whole genome shotgun (WGS) entry which is preliminary data.</text>
</comment>
<dbReference type="InterPro" id="IPR004839">
    <property type="entry name" value="Aminotransferase_I/II_large"/>
</dbReference>
<dbReference type="GO" id="GO:0008483">
    <property type="term" value="F:transaminase activity"/>
    <property type="evidence" value="ECO:0007669"/>
    <property type="project" value="UniProtKB-KW"/>
</dbReference>
<evidence type="ECO:0000256" key="1">
    <source>
        <dbReference type="ARBA" id="ARBA00001933"/>
    </source>
</evidence>
<dbReference type="PANTHER" id="PTHR46383">
    <property type="entry name" value="ASPARTATE AMINOTRANSFERASE"/>
    <property type="match status" value="1"/>
</dbReference>
<accession>A0ABU2RZC0</accession>
<feature type="domain" description="Aminotransferase class I/classII large" evidence="6">
    <location>
        <begin position="65"/>
        <end position="344"/>
    </location>
</feature>
<reference evidence="8" key="1">
    <citation type="submission" date="2023-07" db="EMBL/GenBank/DDBJ databases">
        <title>30 novel species of actinomycetes from the DSMZ collection.</title>
        <authorList>
            <person name="Nouioui I."/>
        </authorList>
    </citation>
    <scope>NUCLEOTIDE SEQUENCE [LARGE SCALE GENOMIC DNA]</scope>
    <source>
        <strain evidence="8">DSM 41886</strain>
    </source>
</reference>
<protein>
    <submittedName>
        <fullName evidence="7">Pyridoxal phosphate-dependent aminotransferase</fullName>
    </submittedName>
</protein>
<keyword evidence="5" id="KW-0663">Pyridoxal phosphate</keyword>
<dbReference type="InterPro" id="IPR015424">
    <property type="entry name" value="PyrdxlP-dep_Trfase"/>
</dbReference>
<evidence type="ECO:0000313" key="8">
    <source>
        <dbReference type="Proteomes" id="UP001183615"/>
    </source>
</evidence>
<dbReference type="SUPFAM" id="SSF53383">
    <property type="entry name" value="PLP-dependent transferases"/>
    <property type="match status" value="1"/>
</dbReference>
<evidence type="ECO:0000256" key="3">
    <source>
        <dbReference type="ARBA" id="ARBA00022576"/>
    </source>
</evidence>
<comment type="similarity">
    <text evidence="2">Belongs to the class-I pyridoxal-phosphate-dependent aminotransferase family.</text>
</comment>
<dbReference type="RefSeq" id="WP_311616333.1">
    <property type="nucleotide sequence ID" value="NZ_JAVREV010000002.1"/>
</dbReference>
<dbReference type="Pfam" id="PF00155">
    <property type="entry name" value="Aminotran_1_2"/>
    <property type="match status" value="1"/>
</dbReference>
<dbReference type="Proteomes" id="UP001183615">
    <property type="component" value="Unassembled WGS sequence"/>
</dbReference>
<evidence type="ECO:0000256" key="2">
    <source>
        <dbReference type="ARBA" id="ARBA00007441"/>
    </source>
</evidence>
<evidence type="ECO:0000256" key="5">
    <source>
        <dbReference type="ARBA" id="ARBA00022898"/>
    </source>
</evidence>
<dbReference type="InterPro" id="IPR015421">
    <property type="entry name" value="PyrdxlP-dep_Trfase_major"/>
</dbReference>
<evidence type="ECO:0000256" key="4">
    <source>
        <dbReference type="ARBA" id="ARBA00022679"/>
    </source>
</evidence>
<proteinExistence type="inferred from homology"/>
<evidence type="ECO:0000259" key="6">
    <source>
        <dbReference type="Pfam" id="PF00155"/>
    </source>
</evidence>
<dbReference type="InterPro" id="IPR050596">
    <property type="entry name" value="AspAT/PAT-like"/>
</dbReference>
<keyword evidence="3 7" id="KW-0032">Aminotransferase</keyword>
<keyword evidence="4" id="KW-0808">Transferase</keyword>
<dbReference type="EMBL" id="JAVREV010000002">
    <property type="protein sequence ID" value="MDT0442060.1"/>
    <property type="molecule type" value="Genomic_DNA"/>
</dbReference>